<dbReference type="SFLD" id="SFLDS00005">
    <property type="entry name" value="Isoprenoid_Synthase_Type_I"/>
    <property type="match status" value="1"/>
</dbReference>
<dbReference type="EMBL" id="HG794546">
    <property type="protein sequence ID" value="CDK98434.1"/>
    <property type="molecule type" value="Genomic_DNA"/>
</dbReference>
<name>V6EZ03_MAGGM</name>
<evidence type="ECO:0000313" key="1">
    <source>
        <dbReference type="EMBL" id="CDK98434.1"/>
    </source>
</evidence>
<dbReference type="STRING" id="1430440.MGMSRv2__1219"/>
<dbReference type="SFLD" id="SFLDG01018">
    <property type="entry name" value="Squalene/Phytoene_Synthase_Lik"/>
    <property type="match status" value="1"/>
</dbReference>
<dbReference type="eggNOG" id="COG1562">
    <property type="taxonomic scope" value="Bacteria"/>
</dbReference>
<dbReference type="GO" id="GO:0004311">
    <property type="term" value="F:geranylgeranyl diphosphate synthase activity"/>
    <property type="evidence" value="ECO:0007669"/>
    <property type="project" value="InterPro"/>
</dbReference>
<dbReference type="InterPro" id="IPR044843">
    <property type="entry name" value="Trans_IPPS_bact-type"/>
</dbReference>
<dbReference type="SFLD" id="SFLDG01212">
    <property type="entry name" value="Phytoene_synthase_like"/>
    <property type="match status" value="1"/>
</dbReference>
<evidence type="ECO:0000313" key="2">
    <source>
        <dbReference type="Proteomes" id="UP000018922"/>
    </source>
</evidence>
<dbReference type="AlphaFoldDB" id="V6EZ03"/>
<dbReference type="EC" id="2.5.1.32" evidence="1"/>
<dbReference type="InterPro" id="IPR008949">
    <property type="entry name" value="Isoprenoid_synthase_dom_sf"/>
</dbReference>
<sequence length="264" mass="29269">MSGGHSSFYWPMRLLPKAKRQAMFALYGFCRAVDDISDGDFDTDTKRAKLTTLRAALTTWQQTGIALHPAIADLAPFVQRFTLPVAELELLLDGMETDVNSPLTAPTMAELSHYCRQVAGTVGVLAIHILGRPDARDFALALAEALQLTNILRDVAEDARLGRLYLPKECLDQAHILVQSPRAVLSHPALPAACMALYTKAEAKFSEAEALLAQTGKRHLWPPLAMMAIYRSLLRRLPRRDWSAPPPRLGHWRRLLIALSAAWA</sequence>
<dbReference type="PANTHER" id="PTHR31480">
    <property type="entry name" value="BIFUNCTIONAL LYCOPENE CYCLASE/PHYTOENE SYNTHASE"/>
    <property type="match status" value="1"/>
</dbReference>
<dbReference type="Pfam" id="PF00494">
    <property type="entry name" value="SQS_PSY"/>
    <property type="match status" value="1"/>
</dbReference>
<organism evidence="1 2">
    <name type="scientific">Magnetospirillum gryphiswaldense (strain DSM 6361 / JCM 21280 / NBRC 15271 / MSR-1)</name>
    <dbReference type="NCBI Taxonomy" id="431944"/>
    <lineage>
        <taxon>Bacteria</taxon>
        <taxon>Pseudomonadati</taxon>
        <taxon>Pseudomonadota</taxon>
        <taxon>Alphaproteobacteria</taxon>
        <taxon>Rhodospirillales</taxon>
        <taxon>Rhodospirillaceae</taxon>
        <taxon>Magnetospirillum</taxon>
    </lineage>
</organism>
<dbReference type="InterPro" id="IPR002060">
    <property type="entry name" value="Squ/phyt_synthse"/>
</dbReference>
<dbReference type="KEGG" id="mgy:MGMSRv2__1219"/>
<proteinExistence type="predicted"/>
<protein>
    <submittedName>
        <fullName evidence="1">Phytoene synthase</fullName>
        <ecNumber evidence="1">2.5.1.32</ecNumber>
    </submittedName>
</protein>
<reference evidence="1 2" key="1">
    <citation type="journal article" date="2014" name="Genome Announc.">
        <title>Complete genome sequence of Magnetospirillum gryphiswaldense MSR-1.</title>
        <authorList>
            <person name="Wang X."/>
            <person name="Wang Q."/>
            <person name="Zhang W."/>
            <person name="Wang Y."/>
            <person name="Li L."/>
            <person name="Wen T."/>
            <person name="Zhang T."/>
            <person name="Zhang Y."/>
            <person name="Xu J."/>
            <person name="Hu J."/>
            <person name="Li S."/>
            <person name="Liu L."/>
            <person name="Liu J."/>
            <person name="Jiang W."/>
            <person name="Tian J."/>
            <person name="Li Y."/>
            <person name="Schuler D."/>
            <person name="Wang L."/>
            <person name="Li J."/>
        </authorList>
    </citation>
    <scope>NUCLEOTIDE SEQUENCE [LARGE SCALE GENOMIC DNA]</scope>
    <source>
        <strain evidence="2">DSM 6361 / JCM 21280 / NBRC 15271 / MSR-1</strain>
    </source>
</reference>
<dbReference type="SUPFAM" id="SSF48576">
    <property type="entry name" value="Terpenoid synthases"/>
    <property type="match status" value="1"/>
</dbReference>
<accession>V6EZ03</accession>
<gene>
    <name evidence="1" type="ordered locus">MGMSRv2__1219</name>
</gene>
<dbReference type="Proteomes" id="UP000018922">
    <property type="component" value="Chromosome I"/>
</dbReference>
<keyword evidence="1" id="KW-0808">Transferase</keyword>
<dbReference type="HOGENOM" id="CLU_037269_1_1_5"/>
<keyword evidence="2" id="KW-1185">Reference proteome</keyword>
<dbReference type="Gene3D" id="1.10.600.10">
    <property type="entry name" value="Farnesyl Diphosphate Synthase"/>
    <property type="match status" value="1"/>
</dbReference>